<dbReference type="Gene3D" id="2.10.109.10">
    <property type="entry name" value="Umud Fragment, subunit A"/>
    <property type="match status" value="1"/>
</dbReference>
<gene>
    <name evidence="8" type="ORF">JCM14722_08610</name>
</gene>
<feature type="transmembrane region" description="Helical" evidence="6">
    <location>
        <begin position="101"/>
        <end position="120"/>
    </location>
</feature>
<dbReference type="PANTHER" id="PTHR43390">
    <property type="entry name" value="SIGNAL PEPTIDASE I"/>
    <property type="match status" value="1"/>
</dbReference>
<reference evidence="8" key="1">
    <citation type="submission" date="2022-08" db="EMBL/GenBank/DDBJ databases">
        <title>Genome Sequence of the sulphate-reducing bacterium, Pseudodesulfovibrio portus JCM14722.</title>
        <authorList>
            <person name="Kondo R."/>
            <person name="Kataoka T."/>
        </authorList>
    </citation>
    <scope>NUCLEOTIDE SEQUENCE</scope>
    <source>
        <strain evidence="8">JCM 14722</strain>
    </source>
</reference>
<dbReference type="CDD" id="cd06530">
    <property type="entry name" value="S26_SPase_I"/>
    <property type="match status" value="1"/>
</dbReference>
<feature type="transmembrane region" description="Helical" evidence="6">
    <location>
        <begin position="20"/>
        <end position="37"/>
    </location>
</feature>
<comment type="catalytic activity">
    <reaction evidence="1 6">
        <text>Cleavage of hydrophobic, N-terminal signal or leader sequences from secreted and periplasmic proteins.</text>
        <dbReference type="EC" id="3.4.21.89"/>
    </reaction>
</comment>
<dbReference type="NCBIfam" id="TIGR02227">
    <property type="entry name" value="sigpep_I_bact"/>
    <property type="match status" value="1"/>
</dbReference>
<dbReference type="InterPro" id="IPR000223">
    <property type="entry name" value="Pept_S26A_signal_pept_1"/>
</dbReference>
<dbReference type="EMBL" id="AP026708">
    <property type="protein sequence ID" value="BDQ33319.1"/>
    <property type="molecule type" value="Genomic_DNA"/>
</dbReference>
<feature type="domain" description="Peptidase S26" evidence="7">
    <location>
        <begin position="122"/>
        <end position="265"/>
    </location>
</feature>
<keyword evidence="5 6" id="KW-0378">Hydrolase</keyword>
<dbReference type="Pfam" id="PF10502">
    <property type="entry name" value="Peptidase_S26"/>
    <property type="match status" value="1"/>
</dbReference>
<evidence type="ECO:0000256" key="6">
    <source>
        <dbReference type="RuleBase" id="RU362042"/>
    </source>
</evidence>
<evidence type="ECO:0000256" key="5">
    <source>
        <dbReference type="ARBA" id="ARBA00022801"/>
    </source>
</evidence>
<comment type="subcellular location">
    <subcellularLocation>
        <location evidence="6">Membrane</location>
        <topology evidence="6">Single-pass type II membrane protein</topology>
    </subcellularLocation>
</comment>
<evidence type="ECO:0000313" key="8">
    <source>
        <dbReference type="EMBL" id="BDQ33319.1"/>
    </source>
</evidence>
<feature type="transmembrane region" description="Helical" evidence="6">
    <location>
        <begin position="44"/>
        <end position="61"/>
    </location>
</feature>
<feature type="transmembrane region" description="Helical" evidence="6">
    <location>
        <begin position="67"/>
        <end position="89"/>
    </location>
</feature>
<name>A0ABN6RQY0_9BACT</name>
<dbReference type="PRINTS" id="PR00727">
    <property type="entry name" value="LEADERPTASE"/>
</dbReference>
<proteinExistence type="inferred from homology"/>
<accession>A0ABN6RQY0</accession>
<keyword evidence="6" id="KW-0812">Transmembrane</keyword>
<comment type="caution">
    <text evidence="6">Lacks conserved residue(s) required for the propagation of feature annotation.</text>
</comment>
<dbReference type="RefSeq" id="WP_264983370.1">
    <property type="nucleotide sequence ID" value="NZ_AP026708.1"/>
</dbReference>
<evidence type="ECO:0000256" key="1">
    <source>
        <dbReference type="ARBA" id="ARBA00000677"/>
    </source>
</evidence>
<dbReference type="Proteomes" id="UP001061361">
    <property type="component" value="Chromosome"/>
</dbReference>
<keyword evidence="6" id="KW-0472">Membrane</keyword>
<evidence type="ECO:0000256" key="4">
    <source>
        <dbReference type="ARBA" id="ARBA00019232"/>
    </source>
</evidence>
<dbReference type="EC" id="3.4.21.89" evidence="3 6"/>
<comment type="similarity">
    <text evidence="2 6">Belongs to the peptidase S26 family.</text>
</comment>
<dbReference type="SUPFAM" id="SSF51306">
    <property type="entry name" value="LexA/Signal peptidase"/>
    <property type="match status" value="1"/>
</dbReference>
<organism evidence="8 9">
    <name type="scientific">Pseudodesulfovibrio portus</name>
    <dbReference type="NCBI Taxonomy" id="231439"/>
    <lineage>
        <taxon>Bacteria</taxon>
        <taxon>Pseudomonadati</taxon>
        <taxon>Thermodesulfobacteriota</taxon>
        <taxon>Desulfovibrionia</taxon>
        <taxon>Desulfovibrionales</taxon>
        <taxon>Desulfovibrionaceae</taxon>
    </lineage>
</organism>
<keyword evidence="9" id="KW-1185">Reference proteome</keyword>
<sequence length="284" mass="31194">MSEPSPDTVESRPVKPRKPWLAGLSSLLATGVGQVYNGQWRKGVGFLAAELVFGLLMIPFFKDFTSMLILLAFLLGFNLFVAGEAYATARGMRAFVPGRSNRWWIYAAFLAGGLGLGLVFDQVVTGRFYRTYKVPSRSMVPTILVDDHFMVEILGADDPVERGDIVIFRSPIGDERDFVKRVIGLPGETVEIQGQAVFIDGVELDEPYALHAKPGVVPGPDDYGPVIVPEGTCFVLGDNRAESFDSRMFGPVDRKTITGRALYIYFPGNAGGEGWGRRLGMKFE</sequence>
<evidence type="ECO:0000256" key="2">
    <source>
        <dbReference type="ARBA" id="ARBA00009370"/>
    </source>
</evidence>
<dbReference type="PROSITE" id="PS00760">
    <property type="entry name" value="SPASE_I_2"/>
    <property type="match status" value="1"/>
</dbReference>
<evidence type="ECO:0000259" key="7">
    <source>
        <dbReference type="Pfam" id="PF10502"/>
    </source>
</evidence>
<keyword evidence="6" id="KW-1133">Transmembrane helix</keyword>
<evidence type="ECO:0000313" key="9">
    <source>
        <dbReference type="Proteomes" id="UP001061361"/>
    </source>
</evidence>
<protein>
    <recommendedName>
        <fullName evidence="4 6">Signal peptidase I</fullName>
        <ecNumber evidence="3 6">3.4.21.89</ecNumber>
    </recommendedName>
</protein>
<dbReference type="InterPro" id="IPR019757">
    <property type="entry name" value="Pept_S26A_signal_pept_1_Lys-AS"/>
</dbReference>
<dbReference type="InterPro" id="IPR019533">
    <property type="entry name" value="Peptidase_S26"/>
</dbReference>
<dbReference type="PANTHER" id="PTHR43390:SF1">
    <property type="entry name" value="CHLOROPLAST PROCESSING PEPTIDASE"/>
    <property type="match status" value="1"/>
</dbReference>
<keyword evidence="6" id="KW-0645">Protease</keyword>
<dbReference type="InterPro" id="IPR036286">
    <property type="entry name" value="LexA/Signal_pep-like_sf"/>
</dbReference>
<evidence type="ECO:0000256" key="3">
    <source>
        <dbReference type="ARBA" id="ARBA00013208"/>
    </source>
</evidence>